<comment type="catalytic activity">
    <reaction evidence="1">
        <text>a 4-O-methyl-thymidine in DNA + L-cysteinyl-[protein] = a thymidine in DNA + S-methyl-L-cysteinyl-[protein]</text>
        <dbReference type="Rhea" id="RHEA:53428"/>
        <dbReference type="Rhea" id="RHEA-COMP:10131"/>
        <dbReference type="Rhea" id="RHEA-COMP:10132"/>
        <dbReference type="Rhea" id="RHEA-COMP:13555"/>
        <dbReference type="Rhea" id="RHEA-COMP:13556"/>
        <dbReference type="ChEBI" id="CHEBI:29950"/>
        <dbReference type="ChEBI" id="CHEBI:82612"/>
        <dbReference type="ChEBI" id="CHEBI:137386"/>
        <dbReference type="ChEBI" id="CHEBI:137387"/>
        <dbReference type="EC" id="2.1.1.63"/>
    </reaction>
</comment>
<evidence type="ECO:0000313" key="15">
    <source>
        <dbReference type="Proteomes" id="UP000536275"/>
    </source>
</evidence>
<evidence type="ECO:0000256" key="3">
    <source>
        <dbReference type="ARBA" id="ARBA00011918"/>
    </source>
</evidence>
<evidence type="ECO:0000256" key="4">
    <source>
        <dbReference type="ARBA" id="ARBA00015377"/>
    </source>
</evidence>
<dbReference type="PANTHER" id="PTHR10815">
    <property type="entry name" value="METHYLATED-DNA--PROTEIN-CYSTEINE METHYLTRANSFERASE"/>
    <property type="match status" value="1"/>
</dbReference>
<evidence type="ECO:0000256" key="12">
    <source>
        <dbReference type="ARBA" id="ARBA00049348"/>
    </source>
</evidence>
<feature type="domain" description="Methylated-DNA-[protein]-cysteine S-methyltransferase DNA binding" evidence="13">
    <location>
        <begin position="96"/>
        <end position="173"/>
    </location>
</feature>
<dbReference type="InterPro" id="IPR036388">
    <property type="entry name" value="WH-like_DNA-bd_sf"/>
</dbReference>
<protein>
    <recommendedName>
        <fullName evidence="4">Methylated-DNA--protein-cysteine methyltransferase</fullName>
        <ecNumber evidence="3">2.1.1.63</ecNumber>
    </recommendedName>
    <alternativeName>
        <fullName evidence="9">6-O-methylguanine-DNA methyltransferase</fullName>
    </alternativeName>
    <alternativeName>
        <fullName evidence="11">DNA repair MTase</fullName>
    </alternativeName>
    <alternativeName>
        <fullName evidence="10">O-6-methylguanine-DNA-alkyltransferase</fullName>
    </alternativeName>
</protein>
<dbReference type="Pfam" id="PF01035">
    <property type="entry name" value="DNA_binding_1"/>
    <property type="match status" value="1"/>
</dbReference>
<evidence type="ECO:0000256" key="6">
    <source>
        <dbReference type="ARBA" id="ARBA00022679"/>
    </source>
</evidence>
<dbReference type="SUPFAM" id="SSF46767">
    <property type="entry name" value="Methylated DNA-protein cysteine methyltransferase, C-terminal domain"/>
    <property type="match status" value="1"/>
</dbReference>
<dbReference type="GO" id="GO:0006307">
    <property type="term" value="P:DNA alkylation repair"/>
    <property type="evidence" value="ECO:0007669"/>
    <property type="project" value="EnsemblFungi"/>
</dbReference>
<dbReference type="CDD" id="cd06445">
    <property type="entry name" value="ATase"/>
    <property type="match status" value="1"/>
</dbReference>
<proteinExistence type="inferred from homology"/>
<dbReference type="PANTHER" id="PTHR10815:SF13">
    <property type="entry name" value="METHYLATED-DNA--PROTEIN-CYSTEINE METHYLTRANSFERASE"/>
    <property type="match status" value="1"/>
</dbReference>
<organism evidence="14 15">
    <name type="scientific">Candida albicans</name>
    <name type="common">Yeast</name>
    <dbReference type="NCBI Taxonomy" id="5476"/>
    <lineage>
        <taxon>Eukaryota</taxon>
        <taxon>Fungi</taxon>
        <taxon>Dikarya</taxon>
        <taxon>Ascomycota</taxon>
        <taxon>Saccharomycotina</taxon>
        <taxon>Pichiomycetes</taxon>
        <taxon>Debaryomycetaceae</taxon>
        <taxon>Candida/Lodderomyces clade</taxon>
        <taxon>Candida</taxon>
    </lineage>
</organism>
<dbReference type="GO" id="GO:0003908">
    <property type="term" value="F:methylated-DNA-[protein]-cysteine S-methyltransferase activity"/>
    <property type="evidence" value="ECO:0007669"/>
    <property type="project" value="UniProtKB-EC"/>
</dbReference>
<dbReference type="Gene3D" id="1.10.10.10">
    <property type="entry name" value="Winged helix-like DNA-binding domain superfamily/Winged helix DNA-binding domain"/>
    <property type="match status" value="1"/>
</dbReference>
<dbReference type="GO" id="GO:0032259">
    <property type="term" value="P:methylation"/>
    <property type="evidence" value="ECO:0007669"/>
    <property type="project" value="UniProtKB-KW"/>
</dbReference>
<reference evidence="14 15" key="1">
    <citation type="submission" date="2020-03" db="EMBL/GenBank/DDBJ databases">
        <title>FDA dAtabase for Regulatory Grade micrObial Sequences (FDA-ARGOS): Supporting development and validation of Infectious Disease Dx tests.</title>
        <authorList>
            <person name="Campos J."/>
            <person name="Goldberg B."/>
            <person name="Tallon L."/>
            <person name="Sadzewicz L."/>
            <person name="Vavikolanu K."/>
            <person name="Mehta A."/>
            <person name="Aluvathingal J."/>
            <person name="Nadendla S."/>
            <person name="Nandy P."/>
            <person name="Geyer C."/>
            <person name="Yan Y."/>
            <person name="Sichtig H."/>
        </authorList>
    </citation>
    <scope>NUCLEOTIDE SEQUENCE [LARGE SCALE GENOMIC DNA]</scope>
    <source>
        <strain evidence="14 15">FDAARGOS_656</strain>
    </source>
</reference>
<dbReference type="InterPro" id="IPR036217">
    <property type="entry name" value="MethylDNA_cys_MeTrfase_DNAb"/>
</dbReference>
<evidence type="ECO:0000256" key="2">
    <source>
        <dbReference type="ARBA" id="ARBA00008711"/>
    </source>
</evidence>
<dbReference type="InterPro" id="IPR014048">
    <property type="entry name" value="MethylDNA_cys_MeTrfase_DNA-bd"/>
</dbReference>
<dbReference type="PROSITE" id="PS00374">
    <property type="entry name" value="MGMT"/>
    <property type="match status" value="1"/>
</dbReference>
<dbReference type="EMBL" id="JABWAD010000016">
    <property type="protein sequence ID" value="KAF6071717.1"/>
    <property type="molecule type" value="Genomic_DNA"/>
</dbReference>
<dbReference type="NCBIfam" id="TIGR00589">
    <property type="entry name" value="ogt"/>
    <property type="match status" value="1"/>
</dbReference>
<dbReference type="EC" id="2.1.1.63" evidence="3"/>
<keyword evidence="5 14" id="KW-0489">Methyltransferase</keyword>
<evidence type="ECO:0000256" key="1">
    <source>
        <dbReference type="ARBA" id="ARBA00001286"/>
    </source>
</evidence>
<gene>
    <name evidence="14" type="ORF">FOB64_001420</name>
</gene>
<dbReference type="AlphaFoldDB" id="A0A8H6C5A9"/>
<evidence type="ECO:0000256" key="10">
    <source>
        <dbReference type="ARBA" id="ARBA00031621"/>
    </source>
</evidence>
<dbReference type="Proteomes" id="UP000536275">
    <property type="component" value="Unassembled WGS sequence"/>
</dbReference>
<evidence type="ECO:0000256" key="7">
    <source>
        <dbReference type="ARBA" id="ARBA00022763"/>
    </source>
</evidence>
<evidence type="ECO:0000256" key="8">
    <source>
        <dbReference type="ARBA" id="ARBA00023204"/>
    </source>
</evidence>
<comment type="catalytic activity">
    <reaction evidence="12">
        <text>a 6-O-methyl-2'-deoxyguanosine in DNA + L-cysteinyl-[protein] = S-methyl-L-cysteinyl-[protein] + a 2'-deoxyguanosine in DNA</text>
        <dbReference type="Rhea" id="RHEA:24000"/>
        <dbReference type="Rhea" id="RHEA-COMP:10131"/>
        <dbReference type="Rhea" id="RHEA-COMP:10132"/>
        <dbReference type="Rhea" id="RHEA-COMP:11367"/>
        <dbReference type="Rhea" id="RHEA-COMP:11368"/>
        <dbReference type="ChEBI" id="CHEBI:29950"/>
        <dbReference type="ChEBI" id="CHEBI:82612"/>
        <dbReference type="ChEBI" id="CHEBI:85445"/>
        <dbReference type="ChEBI" id="CHEBI:85448"/>
        <dbReference type="EC" id="2.1.1.63"/>
    </reaction>
</comment>
<evidence type="ECO:0000313" key="14">
    <source>
        <dbReference type="EMBL" id="KAF6071717.1"/>
    </source>
</evidence>
<comment type="caution">
    <text evidence="14">The sequence shown here is derived from an EMBL/GenBank/DDBJ whole genome shotgun (WGS) entry which is preliminary data.</text>
</comment>
<keyword evidence="6 14" id="KW-0808">Transferase</keyword>
<comment type="similarity">
    <text evidence="2">Belongs to the MGMT family.</text>
</comment>
<accession>A0A8H6C5A9</accession>
<evidence type="ECO:0000259" key="13">
    <source>
        <dbReference type="Pfam" id="PF01035"/>
    </source>
</evidence>
<evidence type="ECO:0000256" key="11">
    <source>
        <dbReference type="ARBA" id="ARBA00033095"/>
    </source>
</evidence>
<dbReference type="SMR" id="A0A8H6C5A9"/>
<dbReference type="InterPro" id="IPR001497">
    <property type="entry name" value="MethylDNA_cys_MeTrfase_AS"/>
</dbReference>
<keyword evidence="7" id="KW-0227">DNA damage</keyword>
<evidence type="ECO:0000256" key="5">
    <source>
        <dbReference type="ARBA" id="ARBA00022603"/>
    </source>
</evidence>
<evidence type="ECO:0000256" key="9">
    <source>
        <dbReference type="ARBA" id="ARBA00030795"/>
    </source>
</evidence>
<keyword evidence="8" id="KW-0234">DNA repair</keyword>
<sequence length="175" mass="19492">MSNLYYTVFDTDVCTVLLVLTLNGFVCYASLGKPAIELKGIMAKDFSSLPYQLKPLSTMTGDKIEIDKSVEKFKLLVETPSVSQDIKTELLFGTPLQRKVWKELVKIPAGQTRTYKELADLLGTHSRVIGNCCGANRIAVLIPCHRVVGANNKLTGYRWGKSYKEYLLKQEGIGI</sequence>
<name>A0A8H6C5A9_CANAX</name>